<dbReference type="InterPro" id="IPR027417">
    <property type="entry name" value="P-loop_NTPase"/>
</dbReference>
<dbReference type="EMBL" id="JAACFV010000009">
    <property type="protein sequence ID" value="KAF7512872.1"/>
    <property type="molecule type" value="Genomic_DNA"/>
</dbReference>
<accession>A0A8H7ATW4</accession>
<proteinExistence type="predicted"/>
<dbReference type="OrthoDB" id="415706at2759"/>
<gene>
    <name evidence="1" type="ORF">GJ744_011975</name>
</gene>
<dbReference type="SUPFAM" id="SSF52540">
    <property type="entry name" value="P-loop containing nucleoside triphosphate hydrolases"/>
    <property type="match status" value="1"/>
</dbReference>
<name>A0A8H7ATW4_9EURO</name>
<dbReference type="InterPro" id="IPR022812">
    <property type="entry name" value="Dynamin"/>
</dbReference>
<dbReference type="Gene3D" id="3.40.50.300">
    <property type="entry name" value="P-loop containing nucleotide triphosphate hydrolases"/>
    <property type="match status" value="1"/>
</dbReference>
<dbReference type="AlphaFoldDB" id="A0A8H7ATW4"/>
<comment type="caution">
    <text evidence="1">The sequence shown here is derived from an EMBL/GenBank/DDBJ whole genome shotgun (WGS) entry which is preliminary data.</text>
</comment>
<organism evidence="1 2">
    <name type="scientific">Endocarpon pusillum</name>
    <dbReference type="NCBI Taxonomy" id="364733"/>
    <lineage>
        <taxon>Eukaryota</taxon>
        <taxon>Fungi</taxon>
        <taxon>Dikarya</taxon>
        <taxon>Ascomycota</taxon>
        <taxon>Pezizomycotina</taxon>
        <taxon>Eurotiomycetes</taxon>
        <taxon>Chaetothyriomycetidae</taxon>
        <taxon>Verrucariales</taxon>
        <taxon>Verrucariaceae</taxon>
        <taxon>Endocarpon</taxon>
    </lineage>
</organism>
<keyword evidence="2" id="KW-1185">Reference proteome</keyword>
<protein>
    <submittedName>
        <fullName evidence="1">Uncharacterized protein</fullName>
    </submittedName>
</protein>
<evidence type="ECO:0000313" key="2">
    <source>
        <dbReference type="Proteomes" id="UP000606974"/>
    </source>
</evidence>
<evidence type="ECO:0000313" key="1">
    <source>
        <dbReference type="EMBL" id="KAF7512872.1"/>
    </source>
</evidence>
<sequence>MGVPAPGALPTPGLSTFSDDILKIELSGPDRQHLTFIDVPGTFGTPTEDVTTKEDVRLVPNMVRSYIKDPSNRHFSSCSGHPWISPTHQILGMAEDLIHWAQRTMGVLTKPDLVDKGTGGDVI</sequence>
<dbReference type="Proteomes" id="UP000606974">
    <property type="component" value="Unassembled WGS sequence"/>
</dbReference>
<dbReference type="PRINTS" id="PR00195">
    <property type="entry name" value="DYNAMIN"/>
</dbReference>
<reference evidence="1" key="1">
    <citation type="submission" date="2020-02" db="EMBL/GenBank/DDBJ databases">
        <authorList>
            <person name="Palmer J.M."/>
        </authorList>
    </citation>
    <scope>NUCLEOTIDE SEQUENCE</scope>
    <source>
        <strain evidence="1">EPUS1.4</strain>
        <tissue evidence="1">Thallus</tissue>
    </source>
</reference>